<evidence type="ECO:0000256" key="4">
    <source>
        <dbReference type="SAM" id="MobiDB-lite"/>
    </source>
</evidence>
<gene>
    <name evidence="5" type="ORF">KIW84_020173</name>
</gene>
<feature type="compositionally biased region" description="Basic and acidic residues" evidence="4">
    <location>
        <begin position="7"/>
        <end position="20"/>
    </location>
</feature>
<organism evidence="5 6">
    <name type="scientific">Pisum sativum</name>
    <name type="common">Garden pea</name>
    <name type="synonym">Lathyrus oleraceus</name>
    <dbReference type="NCBI Taxonomy" id="3888"/>
    <lineage>
        <taxon>Eukaryota</taxon>
        <taxon>Viridiplantae</taxon>
        <taxon>Streptophyta</taxon>
        <taxon>Embryophyta</taxon>
        <taxon>Tracheophyta</taxon>
        <taxon>Spermatophyta</taxon>
        <taxon>Magnoliopsida</taxon>
        <taxon>eudicotyledons</taxon>
        <taxon>Gunneridae</taxon>
        <taxon>Pentapetalae</taxon>
        <taxon>rosids</taxon>
        <taxon>fabids</taxon>
        <taxon>Fabales</taxon>
        <taxon>Fabaceae</taxon>
        <taxon>Papilionoideae</taxon>
        <taxon>50 kb inversion clade</taxon>
        <taxon>NPAAA clade</taxon>
        <taxon>Hologalegina</taxon>
        <taxon>IRL clade</taxon>
        <taxon>Fabeae</taxon>
        <taxon>Lathyrus</taxon>
    </lineage>
</organism>
<feature type="coiled-coil region" evidence="3">
    <location>
        <begin position="590"/>
        <end position="645"/>
    </location>
</feature>
<dbReference type="InterPro" id="IPR008545">
    <property type="entry name" value="Web"/>
</dbReference>
<feature type="region of interest" description="Disordered" evidence="4">
    <location>
        <begin position="664"/>
        <end position="694"/>
    </location>
</feature>
<feature type="coiled-coil region" evidence="3">
    <location>
        <begin position="351"/>
        <end position="529"/>
    </location>
</feature>
<dbReference type="Pfam" id="PF05701">
    <property type="entry name" value="WEMBL"/>
    <property type="match status" value="1"/>
</dbReference>
<name>A0A9D4Y8Y1_PEA</name>
<protein>
    <recommendedName>
        <fullName evidence="7">WEB family protein</fullName>
    </recommendedName>
</protein>
<dbReference type="EMBL" id="JAMSHJ010000002">
    <property type="protein sequence ID" value="KAI5432765.1"/>
    <property type="molecule type" value="Genomic_DNA"/>
</dbReference>
<feature type="compositionally biased region" description="Basic and acidic residues" evidence="4">
    <location>
        <begin position="681"/>
        <end position="690"/>
    </location>
</feature>
<dbReference type="GO" id="GO:0009903">
    <property type="term" value="P:chloroplast avoidance movement"/>
    <property type="evidence" value="ECO:0007669"/>
    <property type="project" value="TreeGrafter"/>
</dbReference>
<feature type="region of interest" description="Disordered" evidence="4">
    <location>
        <begin position="1"/>
        <end position="36"/>
    </location>
</feature>
<dbReference type="AlphaFoldDB" id="A0A9D4Y8Y1"/>
<proteinExistence type="inferred from homology"/>
<keyword evidence="2 3" id="KW-0175">Coiled coil</keyword>
<evidence type="ECO:0008006" key="7">
    <source>
        <dbReference type="Google" id="ProtNLM"/>
    </source>
</evidence>
<dbReference type="PANTHER" id="PTHR32054">
    <property type="entry name" value="HEAVY CHAIN, PUTATIVE, EXPRESSED-RELATED-RELATED"/>
    <property type="match status" value="1"/>
</dbReference>
<feature type="coiled-coil region" evidence="3">
    <location>
        <begin position="145"/>
        <end position="292"/>
    </location>
</feature>
<evidence type="ECO:0000256" key="2">
    <source>
        <dbReference type="ARBA" id="ARBA00023054"/>
    </source>
</evidence>
<evidence type="ECO:0000313" key="5">
    <source>
        <dbReference type="EMBL" id="KAI5432765.1"/>
    </source>
</evidence>
<keyword evidence="6" id="KW-1185">Reference proteome</keyword>
<evidence type="ECO:0000256" key="3">
    <source>
        <dbReference type="SAM" id="Coils"/>
    </source>
</evidence>
<dbReference type="Proteomes" id="UP001058974">
    <property type="component" value="Chromosome 2"/>
</dbReference>
<reference evidence="5 6" key="1">
    <citation type="journal article" date="2022" name="Nat. Genet.">
        <title>Improved pea reference genome and pan-genome highlight genomic features and evolutionary characteristics.</title>
        <authorList>
            <person name="Yang T."/>
            <person name="Liu R."/>
            <person name="Luo Y."/>
            <person name="Hu S."/>
            <person name="Wang D."/>
            <person name="Wang C."/>
            <person name="Pandey M.K."/>
            <person name="Ge S."/>
            <person name="Xu Q."/>
            <person name="Li N."/>
            <person name="Li G."/>
            <person name="Huang Y."/>
            <person name="Saxena R.K."/>
            <person name="Ji Y."/>
            <person name="Li M."/>
            <person name="Yan X."/>
            <person name="He Y."/>
            <person name="Liu Y."/>
            <person name="Wang X."/>
            <person name="Xiang C."/>
            <person name="Varshney R.K."/>
            <person name="Ding H."/>
            <person name="Gao S."/>
            <person name="Zong X."/>
        </authorList>
    </citation>
    <scope>NUCLEOTIDE SEQUENCE [LARGE SCALE GENOMIC DNA]</scope>
    <source>
        <strain evidence="5 6">cv. Zhongwan 6</strain>
    </source>
</reference>
<dbReference type="Gramene" id="Psat02G0017300-T1">
    <property type="protein sequence ID" value="KAI5432765.1"/>
    <property type="gene ID" value="KIW84_020173"/>
</dbReference>
<sequence>MVPMNVVERKDRHAKSERIKGASSQGRGEKGKGVQPRVSVNFDDKKTINLEESPIRVGLKLQRIFTLYIKKATMVARIRKSVTESHNSTKPVVGEVDTNPPIQSVKDAVYLFDEGAFSGENPIIKKSKSKSYSVVESVWAKETKLHLAQKELNRLKTQLKNAEATKAEVLVELEKAKTTVMDLKQKLKVLSESRELAIQATEAAKSQVKQLKEEKSGNLNVINGTSKEVLEAVGQRYKSIIIELDDAKQELRKIRQECLESVEARVSAFKQAEEARDAIETNEERAHELFNEILAVQESIRQMKVESVEVDQQKKEILVEKNVLNQSYEPGLEEYEKNLLALNMDFSSKLTKNLEVKLTDKISEISALQKEIENKKTSDFESVKTLTLVLNGAKESLQKLSEEEESLRCLVEALRLDLEYVKREHSELKEKECKTGSILRNLRDELEKRQFELDIYLAEESEVRLSSEKMISMLNQLSDETDKARREAEDMKLYALELKVEAELTKRSLEEAEKKLKVALEEVEAAKAAEASILDQIKDLSEKANAARNSVSESGARITISREEFDSLHRMVEEFDKLASSKEASATALIEAAKASEIEALKKLEETQKEIENIKKMTHEVLRKTEMAEAAKNAVETELKRWRERDHEKAAETAARILAVTPISSRRRSRFQKQNSTPRSMEVRKLEKGKGSFSKKTLLPSFSRIFSRKKSMKFERGVPSYLPGESPL</sequence>
<dbReference type="GO" id="GO:0005829">
    <property type="term" value="C:cytosol"/>
    <property type="evidence" value="ECO:0007669"/>
    <property type="project" value="TreeGrafter"/>
</dbReference>
<accession>A0A9D4Y8Y1</accession>
<dbReference type="GO" id="GO:0009904">
    <property type="term" value="P:chloroplast accumulation movement"/>
    <property type="evidence" value="ECO:0007669"/>
    <property type="project" value="TreeGrafter"/>
</dbReference>
<comment type="similarity">
    <text evidence="1">Belongs to the WEB family.</text>
</comment>
<evidence type="ECO:0000256" key="1">
    <source>
        <dbReference type="ARBA" id="ARBA00005485"/>
    </source>
</evidence>
<comment type="caution">
    <text evidence="5">The sequence shown here is derived from an EMBL/GenBank/DDBJ whole genome shotgun (WGS) entry which is preliminary data.</text>
</comment>
<evidence type="ECO:0000313" key="6">
    <source>
        <dbReference type="Proteomes" id="UP001058974"/>
    </source>
</evidence>
<dbReference type="PANTHER" id="PTHR32054:SF3">
    <property type="entry name" value="HEAVY CHAIN, PUTATIVE, EXPRESSED-RELATED"/>
    <property type="match status" value="1"/>
</dbReference>